<dbReference type="InterPro" id="IPR013783">
    <property type="entry name" value="Ig-like_fold"/>
</dbReference>
<keyword evidence="2" id="KW-0378">Hydrolase</keyword>
<dbReference type="InterPro" id="IPR052750">
    <property type="entry name" value="GH18_Chitinase"/>
</dbReference>
<dbReference type="GO" id="GO:0005576">
    <property type="term" value="C:extracellular region"/>
    <property type="evidence" value="ECO:0007669"/>
    <property type="project" value="InterPro"/>
</dbReference>
<keyword evidence="5" id="KW-0624">Polysaccharide degradation</keyword>
<dbReference type="SUPFAM" id="SSF49265">
    <property type="entry name" value="Fibronectin type III"/>
    <property type="match status" value="1"/>
</dbReference>
<dbReference type="FunFam" id="2.60.40.10:FF:001114">
    <property type="entry name" value="Chitinase A1"/>
    <property type="match status" value="1"/>
</dbReference>
<feature type="domain" description="Fibronectin type-III" evidence="7">
    <location>
        <begin position="189"/>
        <end position="276"/>
    </location>
</feature>
<dbReference type="Proteomes" id="UP000199202">
    <property type="component" value="Unassembled WGS sequence"/>
</dbReference>
<evidence type="ECO:0000313" key="9">
    <source>
        <dbReference type="EMBL" id="SDM33215.1"/>
    </source>
</evidence>
<dbReference type="PROSITE" id="PS50853">
    <property type="entry name" value="FN3"/>
    <property type="match status" value="2"/>
</dbReference>
<dbReference type="Gene3D" id="2.60.40.10">
    <property type="entry name" value="Immunoglobulins"/>
    <property type="match status" value="2"/>
</dbReference>
<protein>
    <submittedName>
        <fullName evidence="9">Chitodextrinase</fullName>
    </submittedName>
</protein>
<dbReference type="OrthoDB" id="99456at2"/>
<dbReference type="PANTHER" id="PTHR42976:SF1">
    <property type="entry name" value="GH18 DOMAIN-CONTAINING PROTEIN-RELATED"/>
    <property type="match status" value="1"/>
</dbReference>
<keyword evidence="4" id="KW-0326">Glycosidase</keyword>
<dbReference type="AlphaFoldDB" id="A0A1G9SEI8"/>
<feature type="chain" id="PRO_5039332239" evidence="6">
    <location>
        <begin position="31"/>
        <end position="565"/>
    </location>
</feature>
<evidence type="ECO:0000256" key="2">
    <source>
        <dbReference type="ARBA" id="ARBA00022801"/>
    </source>
</evidence>
<dbReference type="CDD" id="cd12214">
    <property type="entry name" value="ChiA1_BD"/>
    <property type="match status" value="1"/>
</dbReference>
<evidence type="ECO:0000256" key="6">
    <source>
        <dbReference type="SAM" id="SignalP"/>
    </source>
</evidence>
<organism evidence="9 10">
    <name type="scientific">Nonomuraea jiangxiensis</name>
    <dbReference type="NCBI Taxonomy" id="633440"/>
    <lineage>
        <taxon>Bacteria</taxon>
        <taxon>Bacillati</taxon>
        <taxon>Actinomycetota</taxon>
        <taxon>Actinomycetes</taxon>
        <taxon>Streptosporangiales</taxon>
        <taxon>Streptosporangiaceae</taxon>
        <taxon>Nonomuraea</taxon>
    </lineage>
</organism>
<dbReference type="Pfam" id="PF00041">
    <property type="entry name" value="fn3"/>
    <property type="match status" value="2"/>
</dbReference>
<dbReference type="EMBL" id="FNDJ01000041">
    <property type="protein sequence ID" value="SDM33215.1"/>
    <property type="molecule type" value="Genomic_DNA"/>
</dbReference>
<keyword evidence="1 6" id="KW-0732">Signal</keyword>
<dbReference type="InterPro" id="IPR036573">
    <property type="entry name" value="CBM_sf_5/12"/>
</dbReference>
<evidence type="ECO:0000256" key="3">
    <source>
        <dbReference type="ARBA" id="ARBA00023277"/>
    </source>
</evidence>
<dbReference type="PROSITE" id="PS51910">
    <property type="entry name" value="GH18_2"/>
    <property type="match status" value="1"/>
</dbReference>
<evidence type="ECO:0000256" key="1">
    <source>
        <dbReference type="ARBA" id="ARBA00022729"/>
    </source>
</evidence>
<dbReference type="SMART" id="SM00495">
    <property type="entry name" value="ChtBD3"/>
    <property type="match status" value="1"/>
</dbReference>
<feature type="domain" description="Fibronectin type-III" evidence="7">
    <location>
        <begin position="101"/>
        <end position="186"/>
    </location>
</feature>
<keyword evidence="10" id="KW-1185">Reference proteome</keyword>
<dbReference type="RefSeq" id="WP_090946549.1">
    <property type="nucleotide sequence ID" value="NZ_FNDJ01000041.1"/>
</dbReference>
<dbReference type="InterPro" id="IPR003610">
    <property type="entry name" value="CBM5/12"/>
</dbReference>
<sequence length="565" mass="58153">MKFRSKLTALAAGLTLALTGTGLATAPASAAPAASAQAEVQVAAAWAPWTSYAAGAVVTYNGVDYVCLQPHTSQPGWEPPNVPALWRPGTGGGTDTTAPSVPGNLRSTGVTSSSVALAWNASTDNVGVTGYNVYRGGTLVTTVTGTTYTDTGRAANTAYTYTVRARDAAGNLSGASNAVTATTSGGTGAPGQPGTVTTSVTNSSITLSWGASSGTVTGYRVYEGGTQRAQVTGTSATISGLGACTSHTYTVRAYNSAGESAGRDATATTTGCSNPTKMAGAPYLYMGWGNPPNPGTVMDATGVRSFTMAFILASGGCNPAWDGNRPLTGGADQQAINTIKSKGGNVQVSFGGWSGNKLGPNCSTPQAFAGAVQQVINAVGPAVVDFDIENFDEFENYTVQDRILNGLKIVKQNNPNVKVVVTFGTTTTGPNAHGIRLINQSRALGVPIDNYTIMPFDFGGSNIYQDTVNASEGLKNALKSAFGWSDAQAYARMGISGMNGLSDQQELTSPATWTQIRDYARSRGLTRLAYWAVNRDRPCPGGGVTANCSGIAQADWEFTRITAGF</sequence>
<dbReference type="SUPFAM" id="SSF51445">
    <property type="entry name" value="(Trans)glycosidases"/>
    <property type="match status" value="1"/>
</dbReference>
<evidence type="ECO:0000256" key="4">
    <source>
        <dbReference type="ARBA" id="ARBA00023295"/>
    </source>
</evidence>
<evidence type="ECO:0000259" key="7">
    <source>
        <dbReference type="PROSITE" id="PS50853"/>
    </source>
</evidence>
<dbReference type="Gene3D" id="2.10.10.20">
    <property type="entry name" value="Carbohydrate-binding module superfamily 5/12"/>
    <property type="match status" value="1"/>
</dbReference>
<dbReference type="InterPro" id="IPR003961">
    <property type="entry name" value="FN3_dom"/>
</dbReference>
<dbReference type="CDD" id="cd00063">
    <property type="entry name" value="FN3"/>
    <property type="match status" value="2"/>
</dbReference>
<reference evidence="9 10" key="1">
    <citation type="submission" date="2016-10" db="EMBL/GenBank/DDBJ databases">
        <authorList>
            <person name="de Groot N.N."/>
        </authorList>
    </citation>
    <scope>NUCLEOTIDE SEQUENCE [LARGE SCALE GENOMIC DNA]</scope>
    <source>
        <strain evidence="9 10">CGMCC 4.6533</strain>
    </source>
</reference>
<accession>A0A1G9SEI8</accession>
<dbReference type="STRING" id="633440.SAMN05421869_14115"/>
<name>A0A1G9SEI8_9ACTN</name>
<dbReference type="InterPro" id="IPR001223">
    <property type="entry name" value="Glyco_hydro18_cat"/>
</dbReference>
<evidence type="ECO:0000256" key="5">
    <source>
        <dbReference type="ARBA" id="ARBA00023326"/>
    </source>
</evidence>
<proteinExistence type="predicted"/>
<feature type="domain" description="GH18" evidence="8">
    <location>
        <begin position="282"/>
        <end position="565"/>
    </location>
</feature>
<dbReference type="Gene3D" id="3.20.20.80">
    <property type="entry name" value="Glycosidases"/>
    <property type="match status" value="1"/>
</dbReference>
<dbReference type="SMART" id="SM00060">
    <property type="entry name" value="FN3"/>
    <property type="match status" value="2"/>
</dbReference>
<evidence type="ECO:0000313" key="10">
    <source>
        <dbReference type="Proteomes" id="UP000199202"/>
    </source>
</evidence>
<dbReference type="InterPro" id="IPR017853">
    <property type="entry name" value="GH"/>
</dbReference>
<evidence type="ECO:0000259" key="8">
    <source>
        <dbReference type="PROSITE" id="PS51910"/>
    </source>
</evidence>
<dbReference type="PANTHER" id="PTHR42976">
    <property type="entry name" value="BIFUNCTIONAL CHITINASE/LYSOZYME-RELATED"/>
    <property type="match status" value="1"/>
</dbReference>
<dbReference type="GO" id="GO:0004553">
    <property type="term" value="F:hydrolase activity, hydrolyzing O-glycosyl compounds"/>
    <property type="evidence" value="ECO:0007669"/>
    <property type="project" value="InterPro"/>
</dbReference>
<feature type="signal peptide" evidence="6">
    <location>
        <begin position="1"/>
        <end position="30"/>
    </location>
</feature>
<dbReference type="SUPFAM" id="SSF51055">
    <property type="entry name" value="Carbohydrate binding domain"/>
    <property type="match status" value="1"/>
</dbReference>
<dbReference type="GO" id="GO:0000272">
    <property type="term" value="P:polysaccharide catabolic process"/>
    <property type="evidence" value="ECO:0007669"/>
    <property type="project" value="UniProtKB-KW"/>
</dbReference>
<dbReference type="InterPro" id="IPR036116">
    <property type="entry name" value="FN3_sf"/>
</dbReference>
<gene>
    <name evidence="9" type="ORF">SAMN05421869_14115</name>
</gene>
<keyword evidence="3" id="KW-0119">Carbohydrate metabolism</keyword>
<dbReference type="GO" id="GO:0030246">
    <property type="term" value="F:carbohydrate binding"/>
    <property type="evidence" value="ECO:0007669"/>
    <property type="project" value="InterPro"/>
</dbReference>
<dbReference type="Pfam" id="PF02839">
    <property type="entry name" value="CBM_5_12"/>
    <property type="match status" value="1"/>
</dbReference>